<evidence type="ECO:0000313" key="1">
    <source>
        <dbReference type="EMBL" id="CDG22121.1"/>
    </source>
</evidence>
<sequence>MSETNVPNNATPTAPANCLPVLRIAEAVPEIVLSTLPITTVVVNGIAVPIPKVTSIIPGIIARIPVYVGSRANHA</sequence>
<dbReference type="HOGENOM" id="CLU_2670286_0_0_6"/>
<dbReference type="EMBL" id="FO704551">
    <property type="protein sequence ID" value="CDG22121.1"/>
    <property type="molecule type" value="Genomic_DNA"/>
</dbReference>
<dbReference type="AlphaFoldDB" id="A0A068R5C8"/>
<reference evidence="1 2" key="1">
    <citation type="submission" date="2013-07" db="EMBL/GenBank/DDBJ databases">
        <authorList>
            <person name="Genoscope - CEA"/>
        </authorList>
    </citation>
    <scope>NUCLEOTIDE SEQUENCE [LARGE SCALE GENOMIC DNA]</scope>
    <source>
        <strain evidence="1 2">G6</strain>
    </source>
</reference>
<accession>A0A068R5C8</accession>
<proteinExistence type="predicted"/>
<name>A0A068R5C8_9GAMM</name>
<evidence type="ECO:0000313" key="2">
    <source>
        <dbReference type="Proteomes" id="UP000032735"/>
    </source>
</evidence>
<organism evidence="1 2">
    <name type="scientific">Xenorhabdus poinarii G6</name>
    <dbReference type="NCBI Taxonomy" id="1354304"/>
    <lineage>
        <taxon>Bacteria</taxon>
        <taxon>Pseudomonadati</taxon>
        <taxon>Pseudomonadota</taxon>
        <taxon>Gammaproteobacteria</taxon>
        <taxon>Enterobacterales</taxon>
        <taxon>Morganellaceae</taxon>
        <taxon>Xenorhabdus</taxon>
    </lineage>
</organism>
<protein>
    <submittedName>
        <fullName evidence="1">Uncharacterized protein</fullName>
    </submittedName>
</protein>
<dbReference type="KEGG" id="xpo:XPG1_2469"/>
<dbReference type="Proteomes" id="UP000032735">
    <property type="component" value="Chromosome"/>
</dbReference>
<gene>
    <name evidence="1" type="ORF">XPG1_2469</name>
</gene>
<keyword evidence="2" id="KW-1185">Reference proteome</keyword>